<evidence type="ECO:0000256" key="1">
    <source>
        <dbReference type="SAM" id="SignalP"/>
    </source>
</evidence>
<gene>
    <name evidence="2" type="ORF">MNR06_04015</name>
</gene>
<proteinExistence type="predicted"/>
<reference evidence="2" key="1">
    <citation type="submission" date="2022-03" db="EMBL/GenBank/DDBJ databases">
        <title>Genome Identification and Characterization of new species Bdellovibrio reynosense LBG001 sp. nov. from a Mexico soil sample.</title>
        <authorList>
            <person name="Camilli A."/>
            <person name="Ajao Y."/>
            <person name="Guo X."/>
        </authorList>
    </citation>
    <scope>NUCLEOTIDE SEQUENCE</scope>
    <source>
        <strain evidence="2">LBG001</strain>
    </source>
</reference>
<evidence type="ECO:0000313" key="2">
    <source>
        <dbReference type="EMBL" id="UOF02119.1"/>
    </source>
</evidence>
<keyword evidence="3" id="KW-1185">Reference proteome</keyword>
<dbReference type="RefSeq" id="WP_243538867.1">
    <property type="nucleotide sequence ID" value="NZ_CP093442.1"/>
</dbReference>
<accession>A0ABY4CBF9</accession>
<feature type="signal peptide" evidence="1">
    <location>
        <begin position="1"/>
        <end position="21"/>
    </location>
</feature>
<name>A0ABY4CBF9_9BACT</name>
<dbReference type="Pfam" id="PF09498">
    <property type="entry name" value="DUF2388"/>
    <property type="match status" value="1"/>
</dbReference>
<feature type="chain" id="PRO_5045110302" evidence="1">
    <location>
        <begin position="22"/>
        <end position="101"/>
    </location>
</feature>
<dbReference type="EMBL" id="CP093442">
    <property type="protein sequence ID" value="UOF02119.1"/>
    <property type="molecule type" value="Genomic_DNA"/>
</dbReference>
<organism evidence="2 3">
    <name type="scientific">Bdellovibrio reynosensis</name>
    <dbReference type="NCBI Taxonomy" id="2835041"/>
    <lineage>
        <taxon>Bacteria</taxon>
        <taxon>Pseudomonadati</taxon>
        <taxon>Bdellovibrionota</taxon>
        <taxon>Bdellovibrionia</taxon>
        <taxon>Bdellovibrionales</taxon>
        <taxon>Pseudobdellovibrionaceae</taxon>
        <taxon>Bdellovibrio</taxon>
    </lineage>
</organism>
<sequence length="101" mass="10749">MKTLFSLMVAALISFSSSAFAITEQEGAALAECTVLLTALSAGDDFKQIVLHAQEDAANFIMSEGKDAKSAQLKKAFDLVRSSNPNLKVSDLELAQAILDL</sequence>
<dbReference type="InterPro" id="IPR012661">
    <property type="entry name" value="CHP02448"/>
</dbReference>
<dbReference type="Proteomes" id="UP000830116">
    <property type="component" value="Chromosome"/>
</dbReference>
<keyword evidence="1" id="KW-0732">Signal</keyword>
<protein>
    <submittedName>
        <fullName evidence="2">DUF2388 domain-containing protein</fullName>
    </submittedName>
</protein>
<evidence type="ECO:0000313" key="3">
    <source>
        <dbReference type="Proteomes" id="UP000830116"/>
    </source>
</evidence>